<comment type="caution">
    <text evidence="2">The sequence shown here is derived from an EMBL/GenBank/DDBJ whole genome shotgun (WGS) entry which is preliminary data.</text>
</comment>
<evidence type="ECO:0000256" key="1">
    <source>
        <dbReference type="SAM" id="SignalP"/>
    </source>
</evidence>
<protein>
    <submittedName>
        <fullName evidence="2">Uncharacterized protein</fullName>
    </submittedName>
</protein>
<dbReference type="EMBL" id="JACRSW010000010">
    <property type="protein sequence ID" value="MBC8556720.1"/>
    <property type="molecule type" value="Genomic_DNA"/>
</dbReference>
<gene>
    <name evidence="2" type="ORF">H8700_03230</name>
</gene>
<evidence type="ECO:0000313" key="3">
    <source>
        <dbReference type="Proteomes" id="UP000637513"/>
    </source>
</evidence>
<feature type="signal peptide" evidence="1">
    <location>
        <begin position="1"/>
        <end position="31"/>
    </location>
</feature>
<name>A0ABR7MSE0_9FIRM</name>
<dbReference type="Proteomes" id="UP000637513">
    <property type="component" value="Unassembled WGS sequence"/>
</dbReference>
<organism evidence="2 3">
    <name type="scientific">Jutongia hominis</name>
    <dbReference type="NCBI Taxonomy" id="2763664"/>
    <lineage>
        <taxon>Bacteria</taxon>
        <taxon>Bacillati</taxon>
        <taxon>Bacillota</taxon>
        <taxon>Clostridia</taxon>
        <taxon>Lachnospirales</taxon>
        <taxon>Lachnospiraceae</taxon>
        <taxon>Jutongia</taxon>
    </lineage>
</organism>
<proteinExistence type="predicted"/>
<feature type="chain" id="PRO_5047524631" evidence="1">
    <location>
        <begin position="32"/>
        <end position="132"/>
    </location>
</feature>
<dbReference type="RefSeq" id="WP_249303082.1">
    <property type="nucleotide sequence ID" value="NZ_JACRSW010000010.1"/>
</dbReference>
<accession>A0ABR7MSE0</accession>
<sequence length="132" mass="13761">MKKRILKMKNKIVTGILLSVIVLSSSSVVMAKSYNTGSVGKFSFSGTSSVSAAKGGAVTGSDPAVIVGVEATYRKASTATGKIKSSQKNAESNGRASVAFTAGSGYKSVSIHTRHFANYNGHVNYIDTSNNY</sequence>
<keyword evidence="1" id="KW-0732">Signal</keyword>
<reference evidence="2 3" key="1">
    <citation type="submission" date="2020-08" db="EMBL/GenBank/DDBJ databases">
        <title>Genome public.</title>
        <authorList>
            <person name="Liu C."/>
            <person name="Sun Q."/>
        </authorList>
    </citation>
    <scope>NUCLEOTIDE SEQUENCE [LARGE SCALE GENOMIC DNA]</scope>
    <source>
        <strain evidence="2 3">BX3</strain>
    </source>
</reference>
<keyword evidence="3" id="KW-1185">Reference proteome</keyword>
<evidence type="ECO:0000313" key="2">
    <source>
        <dbReference type="EMBL" id="MBC8556720.1"/>
    </source>
</evidence>